<sequence>MMPGDADRESRRNDDPGDEFERAEPVEADAESAGPADADAESAETPPTDDGRLTIPLETVAVLNWLGDVGVDGVESRLNKVPVGDLSARTDHVKIDYATAETVVDRFGVEDRAGARVRLRGPFSGTVLVVFPVKSANRAASLMLRSAVRDVESVVSTEMGRDALTELCNAMANGFVDEWAERLDTPIDTGPPVAVQNPEMTLVQRVFSISDVGLYLTASLRIPEHDVEATVFVFPDDEEFVSKIARFGPKVIDR</sequence>
<reference evidence="5 6" key="1">
    <citation type="submission" date="2022-04" db="EMBL/GenBank/DDBJ databases">
        <title>Diverse halophilic archaea isolated from saline environments.</title>
        <authorList>
            <person name="Cui H.-L."/>
        </authorList>
    </citation>
    <scope>NUCLEOTIDE SEQUENCE [LARGE SCALE GENOMIC DNA]</scope>
    <source>
        <strain evidence="5 6">XZYJT49</strain>
    </source>
</reference>
<dbReference type="PANTHER" id="PTHR43693">
    <property type="entry name" value="PROTEIN PHOSPHATASE CHEZ"/>
    <property type="match status" value="1"/>
</dbReference>
<gene>
    <name evidence="5" type="ORF">M0R89_03815</name>
</gene>
<dbReference type="RefSeq" id="WP_248651246.1">
    <property type="nucleotide sequence ID" value="NZ_CP096659.1"/>
</dbReference>
<feature type="compositionally biased region" description="Basic and acidic residues" evidence="3">
    <location>
        <begin position="1"/>
        <end position="25"/>
    </location>
</feature>
<name>A0A8U0HWQ7_9EURY</name>
<proteinExistence type="predicted"/>
<dbReference type="SUPFAM" id="SSF103039">
    <property type="entry name" value="CheC-like"/>
    <property type="match status" value="1"/>
</dbReference>
<feature type="region of interest" description="Disordered" evidence="3">
    <location>
        <begin position="1"/>
        <end position="54"/>
    </location>
</feature>
<dbReference type="AlphaFoldDB" id="A0A8U0HWQ7"/>
<feature type="domain" description="Chemotaxis phosphatase CheX-like" evidence="4">
    <location>
        <begin position="115"/>
        <end position="202"/>
    </location>
</feature>
<dbReference type="InterPro" id="IPR050992">
    <property type="entry name" value="CheZ_family_phosphatases"/>
</dbReference>
<protein>
    <submittedName>
        <fullName evidence="5">Chemotaxis protein CheC</fullName>
    </submittedName>
</protein>
<dbReference type="Proteomes" id="UP000830729">
    <property type="component" value="Chromosome"/>
</dbReference>
<dbReference type="CDD" id="cd17911">
    <property type="entry name" value="CheC_ClassIII"/>
    <property type="match status" value="1"/>
</dbReference>
<evidence type="ECO:0000256" key="2">
    <source>
        <dbReference type="ARBA" id="ARBA00022801"/>
    </source>
</evidence>
<dbReference type="InterPro" id="IPR028976">
    <property type="entry name" value="CheC-like_sf"/>
</dbReference>
<dbReference type="GO" id="GO:0016787">
    <property type="term" value="F:hydrolase activity"/>
    <property type="evidence" value="ECO:0007669"/>
    <property type="project" value="UniProtKB-KW"/>
</dbReference>
<keyword evidence="1" id="KW-0145">Chemotaxis</keyword>
<dbReference type="GO" id="GO:0006935">
    <property type="term" value="P:chemotaxis"/>
    <property type="evidence" value="ECO:0007669"/>
    <property type="project" value="UniProtKB-KW"/>
</dbReference>
<accession>A0A8U0HWQ7</accession>
<keyword evidence="2" id="KW-0378">Hydrolase</keyword>
<dbReference type="EMBL" id="CP096659">
    <property type="protein sequence ID" value="UPV75203.1"/>
    <property type="molecule type" value="Genomic_DNA"/>
</dbReference>
<evidence type="ECO:0000313" key="6">
    <source>
        <dbReference type="Proteomes" id="UP000830729"/>
    </source>
</evidence>
<evidence type="ECO:0000256" key="3">
    <source>
        <dbReference type="SAM" id="MobiDB-lite"/>
    </source>
</evidence>
<dbReference type="KEGG" id="halx:M0R89_03815"/>
<evidence type="ECO:0000313" key="5">
    <source>
        <dbReference type="EMBL" id="UPV75203.1"/>
    </source>
</evidence>
<dbReference type="Gene3D" id="3.40.1550.10">
    <property type="entry name" value="CheC-like"/>
    <property type="match status" value="1"/>
</dbReference>
<dbReference type="InterPro" id="IPR028051">
    <property type="entry name" value="CheX-like_dom"/>
</dbReference>
<dbReference type="GeneID" id="72184296"/>
<dbReference type="Pfam" id="PF13690">
    <property type="entry name" value="CheX"/>
    <property type="match status" value="1"/>
</dbReference>
<keyword evidence="6" id="KW-1185">Reference proteome</keyword>
<evidence type="ECO:0000256" key="1">
    <source>
        <dbReference type="ARBA" id="ARBA00022500"/>
    </source>
</evidence>
<evidence type="ECO:0000259" key="4">
    <source>
        <dbReference type="Pfam" id="PF13690"/>
    </source>
</evidence>
<organism evidence="5 6">
    <name type="scientific">Halorussus limi</name>
    <dbReference type="NCBI Taxonomy" id="2938695"/>
    <lineage>
        <taxon>Archaea</taxon>
        <taxon>Methanobacteriati</taxon>
        <taxon>Methanobacteriota</taxon>
        <taxon>Stenosarchaea group</taxon>
        <taxon>Halobacteria</taxon>
        <taxon>Halobacteriales</taxon>
        <taxon>Haladaptataceae</taxon>
        <taxon>Halorussus</taxon>
    </lineage>
</organism>
<dbReference type="PANTHER" id="PTHR43693:SF1">
    <property type="entry name" value="PROTEIN PHOSPHATASE CHEZ"/>
    <property type="match status" value="1"/>
</dbReference>